<evidence type="ECO:0000256" key="4">
    <source>
        <dbReference type="ARBA" id="ARBA00023136"/>
    </source>
</evidence>
<keyword evidence="3" id="KW-1133">Transmembrane helix</keyword>
<reference evidence="5 6" key="1">
    <citation type="submission" date="2018-06" db="EMBL/GenBank/DDBJ databases">
        <authorList>
            <consortium name="Pathogen Informatics"/>
            <person name="Doyle S."/>
        </authorList>
    </citation>
    <scope>NUCLEOTIDE SEQUENCE [LARGE SCALE GENOMIC DNA]</scope>
    <source>
        <strain evidence="5 6">NCTC11647</strain>
    </source>
</reference>
<keyword evidence="2" id="KW-0812">Transmembrane</keyword>
<evidence type="ECO:0000256" key="3">
    <source>
        <dbReference type="ARBA" id="ARBA00022989"/>
    </source>
</evidence>
<dbReference type="GO" id="GO:0016020">
    <property type="term" value="C:membrane"/>
    <property type="evidence" value="ECO:0007669"/>
    <property type="project" value="UniProtKB-SubCell"/>
</dbReference>
<gene>
    <name evidence="5" type="primary">yohC</name>
    <name evidence="5" type="ORF">NCTC11647_01988</name>
</gene>
<dbReference type="Proteomes" id="UP000251647">
    <property type="component" value="Unassembled WGS sequence"/>
</dbReference>
<organism evidence="5 6">
    <name type="scientific">Photobacterium damselae</name>
    <dbReference type="NCBI Taxonomy" id="38293"/>
    <lineage>
        <taxon>Bacteria</taxon>
        <taxon>Pseudomonadati</taxon>
        <taxon>Pseudomonadota</taxon>
        <taxon>Gammaproteobacteria</taxon>
        <taxon>Vibrionales</taxon>
        <taxon>Vibrionaceae</taxon>
        <taxon>Photobacterium</taxon>
    </lineage>
</organism>
<evidence type="ECO:0000256" key="1">
    <source>
        <dbReference type="ARBA" id="ARBA00004141"/>
    </source>
</evidence>
<dbReference type="OrthoDB" id="9808452at2"/>
<keyword evidence="4" id="KW-0472">Membrane</keyword>
<dbReference type="RefSeq" id="WP_005298241.1">
    <property type="nucleotide sequence ID" value="NZ_PYOG01000012.1"/>
</dbReference>
<dbReference type="Pfam" id="PF04893">
    <property type="entry name" value="Yip1"/>
    <property type="match status" value="1"/>
</dbReference>
<protein>
    <submittedName>
        <fullName evidence="5">Inner membrane protein yohC</fullName>
    </submittedName>
</protein>
<evidence type="ECO:0000256" key="2">
    <source>
        <dbReference type="ARBA" id="ARBA00022692"/>
    </source>
</evidence>
<proteinExistence type="predicted"/>
<dbReference type="EMBL" id="UATL01000001">
    <property type="protein sequence ID" value="SPY28884.1"/>
    <property type="molecule type" value="Genomic_DNA"/>
</dbReference>
<evidence type="ECO:0000313" key="6">
    <source>
        <dbReference type="Proteomes" id="UP000251647"/>
    </source>
</evidence>
<accession>A0A2T3QJA6</accession>
<comment type="subcellular location">
    <subcellularLocation>
        <location evidence="1">Membrane</location>
        <topology evidence="1">Multi-pass membrane protein</topology>
    </subcellularLocation>
</comment>
<dbReference type="InterPro" id="IPR006977">
    <property type="entry name" value="Yip1_dom"/>
</dbReference>
<dbReference type="AlphaFoldDB" id="A0A2T3QJA6"/>
<evidence type="ECO:0000313" key="5">
    <source>
        <dbReference type="EMBL" id="SPY28884.1"/>
    </source>
</evidence>
<name>A0A2T3QJA6_PHODM</name>
<sequence>MIWEHVVGFYRNPIQEWHRVDKHHQSIFVSLLHIAIFALMPPVMAYLSSVYIGWDVGIGEPIYLTATSALNMSLAMYCTLIMGVIALAYLTYWMSHTFGSNPTYAQALELAAYTATPIFMASFAALIPHVWFLMLVGLCAVAYSVYLLYIGVPILMHIPKEQGFIYASSIVTSGLVLLVSIIASSVILWSYGMGPVFEH</sequence>